<dbReference type="EMBL" id="QURH01000313">
    <property type="protein sequence ID" value="RFU40015.1"/>
    <property type="molecule type" value="Genomic_DNA"/>
</dbReference>
<organism evidence="2 3">
    <name type="scientific">Actinomadura logoneensis</name>
    <dbReference type="NCBI Taxonomy" id="2293572"/>
    <lineage>
        <taxon>Bacteria</taxon>
        <taxon>Bacillati</taxon>
        <taxon>Actinomycetota</taxon>
        <taxon>Actinomycetes</taxon>
        <taxon>Streptosporangiales</taxon>
        <taxon>Thermomonosporaceae</taxon>
        <taxon>Actinomadura</taxon>
    </lineage>
</organism>
<protein>
    <submittedName>
        <fullName evidence="2">Uncharacterized protein</fullName>
    </submittedName>
</protein>
<accession>A0A372JJ28</accession>
<proteinExistence type="predicted"/>
<gene>
    <name evidence="2" type="ORF">DZF91_19345</name>
</gene>
<name>A0A372JJ28_9ACTN</name>
<comment type="caution">
    <text evidence="2">The sequence shown here is derived from an EMBL/GenBank/DDBJ whole genome shotgun (WGS) entry which is preliminary data.</text>
</comment>
<feature type="transmembrane region" description="Helical" evidence="1">
    <location>
        <begin position="82"/>
        <end position="99"/>
    </location>
</feature>
<dbReference type="Proteomes" id="UP000261811">
    <property type="component" value="Unassembled WGS sequence"/>
</dbReference>
<evidence type="ECO:0000256" key="1">
    <source>
        <dbReference type="SAM" id="Phobius"/>
    </source>
</evidence>
<keyword evidence="1" id="KW-0472">Membrane</keyword>
<feature type="transmembrane region" description="Helical" evidence="1">
    <location>
        <begin position="31"/>
        <end position="49"/>
    </location>
</feature>
<keyword evidence="3" id="KW-1185">Reference proteome</keyword>
<keyword evidence="1" id="KW-0812">Transmembrane</keyword>
<evidence type="ECO:0000313" key="2">
    <source>
        <dbReference type="EMBL" id="RFU40015.1"/>
    </source>
</evidence>
<dbReference type="AlphaFoldDB" id="A0A372JJ28"/>
<sequence>MRKFPTTLWICSLVLIVPEAAFSIYARSWRGVLVLLITVGLVVLVLTRVRPVLQHTRGDHRLDGEEAAFGGASWQDASPKNWSPFLMAAAVSALILIAFL</sequence>
<reference evidence="2 3" key="1">
    <citation type="submission" date="2018-08" db="EMBL/GenBank/DDBJ databases">
        <title>Actinomadura jelena sp. nov., a novel Actinomycete isolated from soil in Chad.</title>
        <authorList>
            <person name="Shi L."/>
        </authorList>
    </citation>
    <scope>NUCLEOTIDE SEQUENCE [LARGE SCALE GENOMIC DNA]</scope>
    <source>
        <strain evidence="2 3">NEAU-G17</strain>
    </source>
</reference>
<dbReference type="RefSeq" id="WP_117358863.1">
    <property type="nucleotide sequence ID" value="NZ_QURH01000313.1"/>
</dbReference>
<keyword evidence="1" id="KW-1133">Transmembrane helix</keyword>
<evidence type="ECO:0000313" key="3">
    <source>
        <dbReference type="Proteomes" id="UP000261811"/>
    </source>
</evidence>